<gene>
    <name evidence="6" type="ORF">BUALT_Bualt12G0125800</name>
</gene>
<comment type="caution">
    <text evidence="6">The sequence shown here is derived from an EMBL/GenBank/DDBJ whole genome shotgun (WGS) entry which is preliminary data.</text>
</comment>
<dbReference type="PANTHER" id="PTHR23196">
    <property type="entry name" value="PAX TRANSCRIPTION ACTIVATION DOMAIN INTERACTING PROTEIN"/>
    <property type="match status" value="1"/>
</dbReference>
<keyword evidence="2" id="KW-0227">DNA damage</keyword>
<keyword evidence="7" id="KW-1185">Reference proteome</keyword>
<evidence type="ECO:0000256" key="3">
    <source>
        <dbReference type="ARBA" id="ARBA00023242"/>
    </source>
</evidence>
<keyword evidence="3" id="KW-0539">Nucleus</keyword>
<accession>A0AAV6WRB6</accession>
<evidence type="ECO:0000256" key="1">
    <source>
        <dbReference type="ARBA" id="ARBA00004123"/>
    </source>
</evidence>
<dbReference type="Gene3D" id="3.40.50.10190">
    <property type="entry name" value="BRCT domain"/>
    <property type="match status" value="2"/>
</dbReference>
<evidence type="ECO:0000256" key="4">
    <source>
        <dbReference type="SAM" id="MobiDB-lite"/>
    </source>
</evidence>
<dbReference type="CDD" id="cd18432">
    <property type="entry name" value="BRCT_PAXIP1_rpt6_like"/>
    <property type="match status" value="1"/>
</dbReference>
<feature type="region of interest" description="Disordered" evidence="4">
    <location>
        <begin position="212"/>
        <end position="235"/>
    </location>
</feature>
<name>A0AAV6WRB6_9LAMI</name>
<dbReference type="Pfam" id="PF16770">
    <property type="entry name" value="RTT107_BRCT_5"/>
    <property type="match status" value="1"/>
</dbReference>
<protein>
    <recommendedName>
        <fullName evidence="5">BRCT domain-containing protein</fullName>
    </recommendedName>
</protein>
<dbReference type="SUPFAM" id="SSF52113">
    <property type="entry name" value="BRCT domain"/>
    <property type="match status" value="1"/>
</dbReference>
<evidence type="ECO:0000256" key="2">
    <source>
        <dbReference type="ARBA" id="ARBA00022763"/>
    </source>
</evidence>
<dbReference type="PROSITE" id="PS50172">
    <property type="entry name" value="BRCT"/>
    <property type="match status" value="1"/>
</dbReference>
<evidence type="ECO:0000259" key="5">
    <source>
        <dbReference type="PROSITE" id="PS50172"/>
    </source>
</evidence>
<sequence length="1057" mass="116828">MGPLEDEESLNNGNSIKKNMNAELSNFATQQIDSQFFPGDGLGGEGADDYIYLTSTMPVDDTYLLDDAFETQLVNLAGETQVIDHVGETQALDDFDSMKNFPIECLYEFNAEVDAVSDSEGANKTQPLYQTQKFSEDDPVKIDGGDSVGKEKTVDIYSAKRGENVSGAPSNTCSNEEHSSGSVCGGFTSIRAASMRASGLAAQARRTNKILHSTSSDKSSLEHQTLEQDGSSHVGYLSNSVRKHDEECGKKEEKEGVRELKDASKCKVGGRAARKLFTEEDNIDMPELLASENCLAGLSYVNSQEPGELSQANALEVVDRFLDLNVVEFDEGFDSRVHIAEKPKVVSVAKGSRELAKSSILKSKDGESGVYDWDDTREDEGGGDFFLKKKELFFDKEGIKQRSLTKSIGDHEDEKEKKLSKEKIGDLLLHKLRAKGKTVYREEEVFHKNLSKDFDDVASTHTLADNDTSKDIHGMANIGPDTQMAAEVMETLCFDNVNLAENYFGGPSRCASNTTKATKKNKSSNRTACPEQHLTQKLPCAASVGVVTRQGKQIQMTSVNASNESSLMSKQSQNNKGHDTLPVARRTRKSTEISRLKTTDSSFDSRGEINDLISDRILRKRRISAEDKCAETGRGRQVGSIGFKQSNKARDGPSGASDVDKVEDLKRKRTRQEMLSVGHDADSQCNSRLKRSRNVAASIIANPGRNYATRSKKVLLEKTVVKEKSTNKADDCDHVSVKTSSSDAIDPSKSKQCDAEISAEGDRERCATPAPCTTPINKASPICMGDEYYKQSCRKNRTRLSLIKEIDKLVTVTPGPYDGSKHLRKRKDITSIRVLFSQHLDVDVVKQQQKILARMGGVAASSMSDATHFVADEFVRTRNMLEAIACGKPVVTHIWLDSCVQASCLIDEKNYILRDARKEKEFGFCLPDSLSRACQHPLLQGQKVLVTPNTKPGKDILANLVKAVRGMAVERLGRSALNDEKLPDNLLILSCEEDYDICVPFLEKGGAVYSSELLLNGIVKQKLEYERHRLFADHVKRTRSTIWVKKKSRYLPVTKCK</sequence>
<proteinExistence type="predicted"/>
<organism evidence="6 7">
    <name type="scientific">Buddleja alternifolia</name>
    <dbReference type="NCBI Taxonomy" id="168488"/>
    <lineage>
        <taxon>Eukaryota</taxon>
        <taxon>Viridiplantae</taxon>
        <taxon>Streptophyta</taxon>
        <taxon>Embryophyta</taxon>
        <taxon>Tracheophyta</taxon>
        <taxon>Spermatophyta</taxon>
        <taxon>Magnoliopsida</taxon>
        <taxon>eudicotyledons</taxon>
        <taxon>Gunneridae</taxon>
        <taxon>Pentapetalae</taxon>
        <taxon>asterids</taxon>
        <taxon>lamiids</taxon>
        <taxon>Lamiales</taxon>
        <taxon>Scrophulariaceae</taxon>
        <taxon>Buddlejeae</taxon>
        <taxon>Buddleja</taxon>
    </lineage>
</organism>
<dbReference type="SMART" id="SM00292">
    <property type="entry name" value="BRCT"/>
    <property type="match status" value="1"/>
</dbReference>
<feature type="region of interest" description="Disordered" evidence="4">
    <location>
        <begin position="160"/>
        <end position="179"/>
    </location>
</feature>
<dbReference type="PANTHER" id="PTHR23196:SF1">
    <property type="entry name" value="PAX-INTERACTING PROTEIN 1"/>
    <property type="match status" value="1"/>
</dbReference>
<comment type="subcellular location">
    <subcellularLocation>
        <location evidence="1">Nucleus</location>
    </subcellularLocation>
</comment>
<evidence type="ECO:0000313" key="7">
    <source>
        <dbReference type="Proteomes" id="UP000826271"/>
    </source>
</evidence>
<evidence type="ECO:0000313" key="6">
    <source>
        <dbReference type="EMBL" id="KAG8373003.1"/>
    </source>
</evidence>
<dbReference type="InterPro" id="IPR036420">
    <property type="entry name" value="BRCT_dom_sf"/>
</dbReference>
<feature type="domain" description="BRCT" evidence="5">
    <location>
        <begin position="824"/>
        <end position="913"/>
    </location>
</feature>
<dbReference type="GO" id="GO:0005634">
    <property type="term" value="C:nucleus"/>
    <property type="evidence" value="ECO:0007669"/>
    <property type="project" value="UniProtKB-SubCell"/>
</dbReference>
<dbReference type="AlphaFoldDB" id="A0AAV6WRB6"/>
<feature type="region of interest" description="Disordered" evidence="4">
    <location>
        <begin position="558"/>
        <end position="591"/>
    </location>
</feature>
<dbReference type="Proteomes" id="UP000826271">
    <property type="component" value="Unassembled WGS sequence"/>
</dbReference>
<dbReference type="CDD" id="cd17744">
    <property type="entry name" value="BRCT_MDC1_rpt1"/>
    <property type="match status" value="1"/>
</dbReference>
<dbReference type="EMBL" id="WHWC01000012">
    <property type="protein sequence ID" value="KAG8373003.1"/>
    <property type="molecule type" value="Genomic_DNA"/>
</dbReference>
<dbReference type="InterPro" id="IPR051579">
    <property type="entry name" value="DDR_Transcriptional_Reg"/>
</dbReference>
<dbReference type="Pfam" id="PF16589">
    <property type="entry name" value="BRCT_2"/>
    <property type="match status" value="1"/>
</dbReference>
<feature type="region of interest" description="Disordered" evidence="4">
    <location>
        <begin position="640"/>
        <end position="664"/>
    </location>
</feature>
<reference evidence="6" key="1">
    <citation type="submission" date="2019-10" db="EMBL/GenBank/DDBJ databases">
        <authorList>
            <person name="Zhang R."/>
            <person name="Pan Y."/>
            <person name="Wang J."/>
            <person name="Ma R."/>
            <person name="Yu S."/>
        </authorList>
    </citation>
    <scope>NUCLEOTIDE SEQUENCE</scope>
    <source>
        <strain evidence="6">LA-IB0</strain>
        <tissue evidence="6">Leaf</tissue>
    </source>
</reference>
<dbReference type="InterPro" id="IPR001357">
    <property type="entry name" value="BRCT_dom"/>
</dbReference>
<feature type="compositionally biased region" description="Polar residues" evidence="4">
    <location>
        <begin position="558"/>
        <end position="575"/>
    </location>
</feature>
<dbReference type="GO" id="GO:0006974">
    <property type="term" value="P:DNA damage response"/>
    <property type="evidence" value="ECO:0007669"/>
    <property type="project" value="UniProtKB-KW"/>
</dbReference>